<evidence type="ECO:0000313" key="3">
    <source>
        <dbReference type="Proteomes" id="UP000479710"/>
    </source>
</evidence>
<evidence type="ECO:0000313" key="2">
    <source>
        <dbReference type="EMBL" id="KAF0909631.1"/>
    </source>
</evidence>
<feature type="compositionally biased region" description="Basic residues" evidence="1">
    <location>
        <begin position="142"/>
        <end position="151"/>
    </location>
</feature>
<feature type="region of interest" description="Disordered" evidence="1">
    <location>
        <begin position="195"/>
        <end position="221"/>
    </location>
</feature>
<organism evidence="2 3">
    <name type="scientific">Oryza meyeriana var. granulata</name>
    <dbReference type="NCBI Taxonomy" id="110450"/>
    <lineage>
        <taxon>Eukaryota</taxon>
        <taxon>Viridiplantae</taxon>
        <taxon>Streptophyta</taxon>
        <taxon>Embryophyta</taxon>
        <taxon>Tracheophyta</taxon>
        <taxon>Spermatophyta</taxon>
        <taxon>Magnoliopsida</taxon>
        <taxon>Liliopsida</taxon>
        <taxon>Poales</taxon>
        <taxon>Poaceae</taxon>
        <taxon>BOP clade</taxon>
        <taxon>Oryzoideae</taxon>
        <taxon>Oryzeae</taxon>
        <taxon>Oryzinae</taxon>
        <taxon>Oryza</taxon>
        <taxon>Oryza meyeriana</taxon>
    </lineage>
</organism>
<name>A0A6G1DB20_9ORYZ</name>
<accession>A0A6G1DB20</accession>
<dbReference type="Pfam" id="PF14223">
    <property type="entry name" value="Retrotran_gag_2"/>
    <property type="match status" value="1"/>
</dbReference>
<evidence type="ECO:0000256" key="1">
    <source>
        <dbReference type="SAM" id="MobiDB-lite"/>
    </source>
</evidence>
<gene>
    <name evidence="2" type="ORF">E2562_039354</name>
</gene>
<proteinExistence type="predicted"/>
<dbReference type="AlphaFoldDB" id="A0A6G1DB20"/>
<dbReference type="OrthoDB" id="1305346at2759"/>
<comment type="caution">
    <text evidence="2">The sequence shown here is derived from an EMBL/GenBank/DDBJ whole genome shotgun (WGS) entry which is preliminary data.</text>
</comment>
<dbReference type="EMBL" id="SPHZ02000007">
    <property type="protein sequence ID" value="KAF0909631.1"/>
    <property type="molecule type" value="Genomic_DNA"/>
</dbReference>
<protein>
    <submittedName>
        <fullName evidence="2">Uncharacterized protein</fullName>
    </submittedName>
</protein>
<keyword evidence="3" id="KW-1185">Reference proteome</keyword>
<dbReference type="Proteomes" id="UP000479710">
    <property type="component" value="Unassembled WGS sequence"/>
</dbReference>
<feature type="compositionally biased region" description="Basic and acidic residues" evidence="1">
    <location>
        <begin position="130"/>
        <end position="141"/>
    </location>
</feature>
<feature type="region of interest" description="Disordered" evidence="1">
    <location>
        <begin position="130"/>
        <end position="152"/>
    </location>
</feature>
<reference evidence="2 3" key="1">
    <citation type="submission" date="2019-11" db="EMBL/GenBank/DDBJ databases">
        <title>Whole genome sequence of Oryza granulata.</title>
        <authorList>
            <person name="Li W."/>
        </authorList>
    </citation>
    <scope>NUCLEOTIDE SEQUENCE [LARGE SCALE GENOMIC DNA]</scope>
    <source>
        <strain evidence="3">cv. Menghai</strain>
        <tissue evidence="2">Leaf</tissue>
    </source>
</reference>
<sequence>MLPDGSVNDMYRRLNVIFNDLKGLGATYTNLEVAQKMLRAVPDKYETLVTILINSDMSRMTPTSLLGKINTNDMYKLNKQEIEEASSPKKKRIALKAKVEDKGNAKVDEGKEDLEEEIALLAKRFNDLLGRRNGRGKDSNSHRRRGRRGSHKSISNLRCFECEDKPSKKKSGKDKLFKKLKKEGKKVFVCEWDSNCESSSPQSDDSDESNDEGTPKKRSMVGVAIKEAPLCSPFCLMAKGSSKNNELKEQVAKLNKSLKRCFKGS</sequence>